<comment type="caution">
    <text evidence="1">The sequence shown here is derived from an EMBL/GenBank/DDBJ whole genome shotgun (WGS) entry which is preliminary data.</text>
</comment>
<dbReference type="Proteomes" id="UP000789525">
    <property type="component" value="Unassembled WGS sequence"/>
</dbReference>
<organism evidence="1 2">
    <name type="scientific">Acaulospora colombiana</name>
    <dbReference type="NCBI Taxonomy" id="27376"/>
    <lineage>
        <taxon>Eukaryota</taxon>
        <taxon>Fungi</taxon>
        <taxon>Fungi incertae sedis</taxon>
        <taxon>Mucoromycota</taxon>
        <taxon>Glomeromycotina</taxon>
        <taxon>Glomeromycetes</taxon>
        <taxon>Diversisporales</taxon>
        <taxon>Acaulosporaceae</taxon>
        <taxon>Acaulospora</taxon>
    </lineage>
</organism>
<dbReference type="EMBL" id="CAJVPT010022243">
    <property type="protein sequence ID" value="CAG8659044.1"/>
    <property type="molecule type" value="Genomic_DNA"/>
</dbReference>
<accession>A0ACA9NJJ6</accession>
<proteinExistence type="predicted"/>
<evidence type="ECO:0000313" key="2">
    <source>
        <dbReference type="Proteomes" id="UP000789525"/>
    </source>
</evidence>
<protein>
    <submittedName>
        <fullName evidence="1">4004_t:CDS:1</fullName>
    </submittedName>
</protein>
<reference evidence="1" key="1">
    <citation type="submission" date="2021-06" db="EMBL/GenBank/DDBJ databases">
        <authorList>
            <person name="Kallberg Y."/>
            <person name="Tangrot J."/>
            <person name="Rosling A."/>
        </authorList>
    </citation>
    <scope>NUCLEOTIDE SEQUENCE</scope>
    <source>
        <strain evidence="1">CL356</strain>
    </source>
</reference>
<name>A0ACA9NJJ6_9GLOM</name>
<feature type="non-terminal residue" evidence="1">
    <location>
        <position position="1"/>
    </location>
</feature>
<sequence length="190" mass="20751">FKEKPDAKTAMSYLQSGDYRWNAGMFVVRAKVLMALLEKHEPSLAAGLEKIAQEWELEGDSDSVAVERRKKILGEVWGGLPKIAIDNAVAEPAALEGWDDLGDFSSLSDMLPKESNQMAILGDSSYVIHQHVAGGIIAPLSQRLVACLGVDDLVIVDTPDALLVTTRARSQDLKKLVAKCKESAMWKKTT</sequence>
<keyword evidence="2" id="KW-1185">Reference proteome</keyword>
<gene>
    <name evidence="1" type="ORF">ACOLOM_LOCUS8518</name>
</gene>
<evidence type="ECO:0000313" key="1">
    <source>
        <dbReference type="EMBL" id="CAG8659044.1"/>
    </source>
</evidence>